<feature type="region of interest" description="Disordered" evidence="7">
    <location>
        <begin position="126"/>
        <end position="145"/>
    </location>
</feature>
<dbReference type="OrthoDB" id="10267969at2759"/>
<evidence type="ECO:0000256" key="3">
    <source>
        <dbReference type="ARBA" id="ARBA00022692"/>
    </source>
</evidence>
<comment type="caution">
    <text evidence="8">The sequence shown here is derived from an EMBL/GenBank/DDBJ whole genome shotgun (WGS) entry which is preliminary data.</text>
</comment>
<keyword evidence="3" id="KW-0812">Transmembrane</keyword>
<name>A0A1W0WVL2_HYPEX</name>
<evidence type="ECO:0000256" key="5">
    <source>
        <dbReference type="ARBA" id="ARBA00023136"/>
    </source>
</evidence>
<keyword evidence="4" id="KW-1133">Transmembrane helix</keyword>
<dbReference type="Pfam" id="PF04117">
    <property type="entry name" value="Mpv17_PMP22"/>
    <property type="match status" value="1"/>
</dbReference>
<comment type="subcellular location">
    <subcellularLocation>
        <location evidence="1">Membrane</location>
        <topology evidence="1">Multi-pass membrane protein</topology>
    </subcellularLocation>
</comment>
<evidence type="ECO:0000256" key="1">
    <source>
        <dbReference type="ARBA" id="ARBA00004141"/>
    </source>
</evidence>
<dbReference type="AlphaFoldDB" id="A0A1W0WVL2"/>
<keyword evidence="5" id="KW-0472">Membrane</keyword>
<comment type="similarity">
    <text evidence="2 6">Belongs to the peroxisomal membrane protein PXMP2/4 family.</text>
</comment>
<gene>
    <name evidence="8" type="ORF">BV898_06855</name>
</gene>
<evidence type="ECO:0000256" key="7">
    <source>
        <dbReference type="SAM" id="MobiDB-lite"/>
    </source>
</evidence>
<dbReference type="GO" id="GO:0016020">
    <property type="term" value="C:membrane"/>
    <property type="evidence" value="ECO:0007669"/>
    <property type="project" value="UniProtKB-SubCell"/>
</dbReference>
<accession>A0A1W0WVL2</accession>
<dbReference type="Proteomes" id="UP000192578">
    <property type="component" value="Unassembled WGS sequence"/>
</dbReference>
<dbReference type="GO" id="GO:0061668">
    <property type="term" value="P:mitochondrial ribosome assembly"/>
    <property type="evidence" value="ECO:0007669"/>
    <property type="project" value="TreeGrafter"/>
</dbReference>
<evidence type="ECO:0000313" key="9">
    <source>
        <dbReference type="Proteomes" id="UP000192578"/>
    </source>
</evidence>
<dbReference type="InterPro" id="IPR007248">
    <property type="entry name" value="Mpv17_PMP22"/>
</dbReference>
<dbReference type="PANTHER" id="PTHR11266">
    <property type="entry name" value="PEROXISOMAL MEMBRANE PROTEIN 2, PXMP2 MPV17"/>
    <property type="match status" value="1"/>
</dbReference>
<evidence type="ECO:0000256" key="6">
    <source>
        <dbReference type="RuleBase" id="RU363053"/>
    </source>
</evidence>
<evidence type="ECO:0000256" key="2">
    <source>
        <dbReference type="ARBA" id="ARBA00006824"/>
    </source>
</evidence>
<proteinExistence type="inferred from homology"/>
<organism evidence="8 9">
    <name type="scientific">Hypsibius exemplaris</name>
    <name type="common">Freshwater tardigrade</name>
    <dbReference type="NCBI Taxonomy" id="2072580"/>
    <lineage>
        <taxon>Eukaryota</taxon>
        <taxon>Metazoa</taxon>
        <taxon>Ecdysozoa</taxon>
        <taxon>Tardigrada</taxon>
        <taxon>Eutardigrada</taxon>
        <taxon>Parachela</taxon>
        <taxon>Hypsibioidea</taxon>
        <taxon>Hypsibiidae</taxon>
        <taxon>Hypsibius</taxon>
    </lineage>
</organism>
<evidence type="ECO:0000256" key="4">
    <source>
        <dbReference type="ARBA" id="ARBA00022989"/>
    </source>
</evidence>
<protein>
    <submittedName>
        <fullName evidence="8">Mpv17-like protein 2</fullName>
    </submittedName>
</protein>
<evidence type="ECO:0000313" key="8">
    <source>
        <dbReference type="EMBL" id="OQV19220.1"/>
    </source>
</evidence>
<dbReference type="GO" id="GO:0005739">
    <property type="term" value="C:mitochondrion"/>
    <property type="evidence" value="ECO:0007669"/>
    <property type="project" value="TreeGrafter"/>
</dbReference>
<dbReference type="PANTHER" id="PTHR11266:SF8">
    <property type="entry name" value="MPV17-LIKE PROTEIN 2"/>
    <property type="match status" value="1"/>
</dbReference>
<keyword evidence="9" id="KW-1185">Reference proteome</keyword>
<dbReference type="EMBL" id="MTYJ01000042">
    <property type="protein sequence ID" value="OQV19220.1"/>
    <property type="molecule type" value="Genomic_DNA"/>
</dbReference>
<sequence>MAAAGASVGIYCHFLYRCLDRVLPGRDVRTLTKKVLLDNLSAPLQFAIFFGVLSRVEGRSFREYFQELRHKGLHLYLASSCIYAPAQFINFRFLRPQFRVLYVSVLNLCFDTYTSYVAHTTTYQHNGHGPLETPDTPARNDLIDG</sequence>
<reference evidence="9" key="1">
    <citation type="submission" date="2017-01" db="EMBL/GenBank/DDBJ databases">
        <title>Comparative genomics of anhydrobiosis in the tardigrade Hypsibius dujardini.</title>
        <authorList>
            <person name="Yoshida Y."/>
            <person name="Koutsovoulos G."/>
            <person name="Laetsch D."/>
            <person name="Stevens L."/>
            <person name="Kumar S."/>
            <person name="Horikawa D."/>
            <person name="Ishino K."/>
            <person name="Komine S."/>
            <person name="Tomita M."/>
            <person name="Blaxter M."/>
            <person name="Arakawa K."/>
        </authorList>
    </citation>
    <scope>NUCLEOTIDE SEQUENCE [LARGE SCALE GENOMIC DNA]</scope>
    <source>
        <strain evidence="9">Z151</strain>
    </source>
</reference>